<dbReference type="FunFam" id="3.40.50.720:FF:000084">
    <property type="entry name" value="Short-chain dehydrogenase reductase"/>
    <property type="match status" value="1"/>
</dbReference>
<comment type="caution">
    <text evidence="4">The sequence shown here is derived from an EMBL/GenBank/DDBJ whole genome shotgun (WGS) entry which is preliminary data.</text>
</comment>
<feature type="compositionally biased region" description="Basic and acidic residues" evidence="3">
    <location>
        <begin position="10"/>
        <end position="21"/>
    </location>
</feature>
<dbReference type="PRINTS" id="PR00080">
    <property type="entry name" value="SDRFAMILY"/>
</dbReference>
<organism evidence="4 5">
    <name type="scientific">Cellvibrio polysaccharolyticus</name>
    <dbReference type="NCBI Taxonomy" id="2082724"/>
    <lineage>
        <taxon>Bacteria</taxon>
        <taxon>Pseudomonadati</taxon>
        <taxon>Pseudomonadota</taxon>
        <taxon>Gammaproteobacteria</taxon>
        <taxon>Cellvibrionales</taxon>
        <taxon>Cellvibrionaceae</taxon>
        <taxon>Cellvibrio</taxon>
    </lineage>
</organism>
<dbReference type="Proteomes" id="UP000652567">
    <property type="component" value="Unassembled WGS sequence"/>
</dbReference>
<dbReference type="RefSeq" id="WP_193911870.1">
    <property type="nucleotide sequence ID" value="NZ_PRDL01000001.1"/>
</dbReference>
<keyword evidence="2" id="KW-0560">Oxidoreductase</keyword>
<dbReference type="AlphaFoldDB" id="A0A928YUP2"/>
<dbReference type="PANTHER" id="PTHR48107">
    <property type="entry name" value="NADPH-DEPENDENT ALDEHYDE REDUCTASE-LIKE PROTEIN, CHLOROPLASTIC-RELATED"/>
    <property type="match status" value="1"/>
</dbReference>
<gene>
    <name evidence="4" type="ORF">C4F51_17210</name>
</gene>
<protein>
    <submittedName>
        <fullName evidence="4">SDR family NAD(P)-dependent oxidoreductase</fullName>
    </submittedName>
</protein>
<dbReference type="InterPro" id="IPR002347">
    <property type="entry name" value="SDR_fam"/>
</dbReference>
<evidence type="ECO:0000256" key="1">
    <source>
        <dbReference type="ARBA" id="ARBA00006484"/>
    </source>
</evidence>
<dbReference type="Gene3D" id="3.40.50.720">
    <property type="entry name" value="NAD(P)-binding Rossmann-like Domain"/>
    <property type="match status" value="1"/>
</dbReference>
<dbReference type="SUPFAM" id="SSF51735">
    <property type="entry name" value="NAD(P)-binding Rossmann-fold domains"/>
    <property type="match status" value="1"/>
</dbReference>
<keyword evidence="5" id="KW-1185">Reference proteome</keyword>
<evidence type="ECO:0000313" key="4">
    <source>
        <dbReference type="EMBL" id="MBE8718916.1"/>
    </source>
</evidence>
<evidence type="ECO:0000313" key="5">
    <source>
        <dbReference type="Proteomes" id="UP000652567"/>
    </source>
</evidence>
<evidence type="ECO:0000256" key="3">
    <source>
        <dbReference type="SAM" id="MobiDB-lite"/>
    </source>
</evidence>
<name>A0A928YUP2_9GAMM</name>
<dbReference type="Pfam" id="PF13561">
    <property type="entry name" value="adh_short_C2"/>
    <property type="match status" value="1"/>
</dbReference>
<sequence length="297" mass="32319">MSAAVQPRLQDPRFKHPRPDFSDQPQSIPGDEKDMHPAADHGEKSYRGNQRLQDQVVLITGGDSGIGRAIALACAREGADILFTWLDETDDAQITKELIESTGRKAVSVQMDQTSRQACDESVARCIDELGRIDVLINNAAFQKTYETLQDITDEEISLTFKTNIEAFFYFSRAALPHIPPGGSIINTTSIQAFAPKRFLLPYAATKAAIANFTIALAQEAIDYGVRVNAVAPGPVWTPLIPSTMPAEKVATFGENTLFGRPAQPAELAPLYVFLASEDASYISGEIYGITGGNKQL</sequence>
<feature type="region of interest" description="Disordered" evidence="3">
    <location>
        <begin position="1"/>
        <end position="47"/>
    </location>
</feature>
<comment type="similarity">
    <text evidence="1">Belongs to the short-chain dehydrogenases/reductases (SDR) family.</text>
</comment>
<dbReference type="PANTHER" id="PTHR48107:SF16">
    <property type="entry name" value="NADPH-DEPENDENT ALDEHYDE REDUCTASE 1, CHLOROPLASTIC"/>
    <property type="match status" value="1"/>
</dbReference>
<evidence type="ECO:0000256" key="2">
    <source>
        <dbReference type="ARBA" id="ARBA00023002"/>
    </source>
</evidence>
<dbReference type="PROSITE" id="PS00061">
    <property type="entry name" value="ADH_SHORT"/>
    <property type="match status" value="1"/>
</dbReference>
<feature type="compositionally biased region" description="Basic and acidic residues" evidence="3">
    <location>
        <begin position="30"/>
        <end position="46"/>
    </location>
</feature>
<dbReference type="GO" id="GO:0016614">
    <property type="term" value="F:oxidoreductase activity, acting on CH-OH group of donors"/>
    <property type="evidence" value="ECO:0007669"/>
    <property type="project" value="UniProtKB-ARBA"/>
</dbReference>
<dbReference type="PRINTS" id="PR00081">
    <property type="entry name" value="GDHRDH"/>
</dbReference>
<dbReference type="InterPro" id="IPR036291">
    <property type="entry name" value="NAD(P)-bd_dom_sf"/>
</dbReference>
<dbReference type="EMBL" id="PRDL01000001">
    <property type="protein sequence ID" value="MBE8718916.1"/>
    <property type="molecule type" value="Genomic_DNA"/>
</dbReference>
<reference evidence="4" key="1">
    <citation type="submission" date="2018-07" db="EMBL/GenBank/DDBJ databases">
        <title>Genome assembly of strain Ka43.</title>
        <authorList>
            <person name="Kukolya J."/>
            <person name="Nagy I."/>
            <person name="Horvath B."/>
            <person name="Toth A."/>
        </authorList>
    </citation>
    <scope>NUCLEOTIDE SEQUENCE</scope>
    <source>
        <strain evidence="4">KB43</strain>
    </source>
</reference>
<accession>A0A928YUP2</accession>
<proteinExistence type="inferred from homology"/>
<dbReference type="InterPro" id="IPR020904">
    <property type="entry name" value="Sc_DH/Rdtase_CS"/>
</dbReference>